<evidence type="ECO:0000259" key="2">
    <source>
        <dbReference type="Pfam" id="PF20580"/>
    </source>
</evidence>
<protein>
    <submittedName>
        <fullName evidence="4">Uncharacterized protein</fullName>
    </submittedName>
</protein>
<dbReference type="EMBL" id="JAUSVL010000001">
    <property type="protein sequence ID" value="MDQ0290372.1"/>
    <property type="molecule type" value="Genomic_DNA"/>
</dbReference>
<reference evidence="4" key="1">
    <citation type="submission" date="2023-07" db="EMBL/GenBank/DDBJ databases">
        <title>Genomic Encyclopedia of Type Strains, Phase IV (KMG-IV): sequencing the most valuable type-strain genomes for metagenomic binning, comparative biology and taxonomic classification.</title>
        <authorList>
            <person name="Goeker M."/>
        </authorList>
    </citation>
    <scope>NUCLEOTIDE SEQUENCE</scope>
    <source>
        <strain evidence="4">DSM 24202</strain>
    </source>
</reference>
<evidence type="ECO:0000256" key="1">
    <source>
        <dbReference type="SAM" id="Phobius"/>
    </source>
</evidence>
<evidence type="ECO:0000313" key="5">
    <source>
        <dbReference type="Proteomes" id="UP001238163"/>
    </source>
</evidence>
<evidence type="ECO:0000313" key="4">
    <source>
        <dbReference type="EMBL" id="MDQ0290372.1"/>
    </source>
</evidence>
<dbReference type="Pfam" id="PF20580">
    <property type="entry name" value="DUF6784"/>
    <property type="match status" value="1"/>
</dbReference>
<dbReference type="AlphaFoldDB" id="A0AAE3VH29"/>
<sequence>MSVRSLIIGIVSAAIMSAWCYFNDAVIRPGAMISSLLPTVAYGGLVVYVLLINPLLRRLRTSLALNGREVAAVLALFLIACGIPGWSLGQMFSPTVMFPHHDLRTTPSWRSHDIVALAPKQMLCDVSGPNGDVGLNGFVTGLGEGDVHINFFRDIPWDVWTRTFLFWGPMVLCFLVAVVGLAAVFHRQWCDHEQLPYPIVQFASSLLPDAQGRLSTIFRNRLFLIGFLFSFLLLFNNYLCRWFPNELIPVKFWLNFTPAIKLFPTVIHGKGGMLFSPQLIMTVIGLAYFLPSEASLSMWFGPWLYCVIAGILATYGIEVRSSKMMSMALEPFIFAGGYFAILMIILYTGRQFYWNTLKRSVGIRSREAIPDFAIVGMRLFLAGTILFILQLHLVGLHWSIGVIYTFIAIMVFAVVSRVLAETGAFEIGTYVYPCVILWGFLGAGALGPQNLVIMFLVSTVLLAAPGWCIMPFFNQAMKLADGHQIQLNKTVKWGLVVMVLAIVISVPSTIYWQYDRGAQLYGWPRSSSIYPFANAVEAVIKLKAQGLEEIAANRTGFERLAAMSPSPKHLAAFVVTALITFAVAFGRLKYPWWPLHPVIFVFFGGHQGMRMSFSFGIGFLLKFLITKYGGGKMYQRCKPMMIGLIAGTLAAQFVPMVVGTIYYFITGKTL</sequence>
<evidence type="ECO:0000259" key="3">
    <source>
        <dbReference type="Pfam" id="PF20581"/>
    </source>
</evidence>
<comment type="caution">
    <text evidence="4">The sequence shown here is derived from an EMBL/GenBank/DDBJ whole genome shotgun (WGS) entry which is preliminary data.</text>
</comment>
<feature type="transmembrane region" description="Helical" evidence="1">
    <location>
        <begin position="641"/>
        <end position="665"/>
    </location>
</feature>
<accession>A0AAE3VH29</accession>
<feature type="transmembrane region" description="Helical" evidence="1">
    <location>
        <begin position="297"/>
        <end position="317"/>
    </location>
</feature>
<feature type="domain" description="DUF6785" evidence="3">
    <location>
        <begin position="3"/>
        <end position="517"/>
    </location>
</feature>
<gene>
    <name evidence="4" type="ORF">J3R75_002479</name>
</gene>
<dbReference type="Proteomes" id="UP001238163">
    <property type="component" value="Unassembled WGS sequence"/>
</dbReference>
<feature type="transmembrane region" description="Helical" evidence="1">
    <location>
        <begin position="222"/>
        <end position="239"/>
    </location>
</feature>
<keyword evidence="1" id="KW-1133">Transmembrane helix</keyword>
<feature type="transmembrane region" description="Helical" evidence="1">
    <location>
        <begin position="452"/>
        <end position="473"/>
    </location>
</feature>
<dbReference type="InterPro" id="IPR046712">
    <property type="entry name" value="DUF6785"/>
</dbReference>
<feature type="transmembrane region" description="Helical" evidence="1">
    <location>
        <begin position="598"/>
        <end position="621"/>
    </location>
</feature>
<feature type="transmembrane region" description="Helical" evidence="1">
    <location>
        <begin position="427"/>
        <end position="446"/>
    </location>
</feature>
<feature type="transmembrane region" description="Helical" evidence="1">
    <location>
        <begin position="395"/>
        <end position="415"/>
    </location>
</feature>
<feature type="domain" description="DUF6784" evidence="2">
    <location>
        <begin position="572"/>
        <end position="661"/>
    </location>
</feature>
<dbReference type="RefSeq" id="WP_307261857.1">
    <property type="nucleotide sequence ID" value="NZ_JAUSVL010000001.1"/>
</dbReference>
<keyword evidence="1" id="KW-0812">Transmembrane</keyword>
<feature type="transmembrane region" description="Helical" evidence="1">
    <location>
        <begin position="164"/>
        <end position="185"/>
    </location>
</feature>
<feature type="transmembrane region" description="Helical" evidence="1">
    <location>
        <begin position="368"/>
        <end position="389"/>
    </location>
</feature>
<feature type="transmembrane region" description="Helical" evidence="1">
    <location>
        <begin position="71"/>
        <end position="89"/>
    </location>
</feature>
<dbReference type="Pfam" id="PF20581">
    <property type="entry name" value="DUF6785"/>
    <property type="match status" value="1"/>
</dbReference>
<feature type="transmembrane region" description="Helical" evidence="1">
    <location>
        <begin position="493"/>
        <end position="514"/>
    </location>
</feature>
<proteinExistence type="predicted"/>
<dbReference type="InterPro" id="IPR046711">
    <property type="entry name" value="DUF6784"/>
</dbReference>
<keyword evidence="5" id="KW-1185">Reference proteome</keyword>
<feature type="transmembrane region" description="Helical" evidence="1">
    <location>
        <begin position="30"/>
        <end position="51"/>
    </location>
</feature>
<feature type="transmembrane region" description="Helical" evidence="1">
    <location>
        <begin position="329"/>
        <end position="347"/>
    </location>
</feature>
<keyword evidence="1" id="KW-0472">Membrane</keyword>
<feature type="transmembrane region" description="Helical" evidence="1">
    <location>
        <begin position="271"/>
        <end position="290"/>
    </location>
</feature>
<feature type="transmembrane region" description="Helical" evidence="1">
    <location>
        <begin position="569"/>
        <end position="586"/>
    </location>
</feature>
<organism evidence="4 5">
    <name type="scientific">Oligosphaera ethanolica</name>
    <dbReference type="NCBI Taxonomy" id="760260"/>
    <lineage>
        <taxon>Bacteria</taxon>
        <taxon>Pseudomonadati</taxon>
        <taxon>Lentisphaerota</taxon>
        <taxon>Oligosphaeria</taxon>
        <taxon>Oligosphaerales</taxon>
        <taxon>Oligosphaeraceae</taxon>
        <taxon>Oligosphaera</taxon>
    </lineage>
</organism>
<name>A0AAE3VH29_9BACT</name>